<dbReference type="SMART" id="SM00209">
    <property type="entry name" value="TSP1"/>
    <property type="match status" value="2"/>
</dbReference>
<reference evidence="6 7" key="1">
    <citation type="submission" date="2014-07" db="EMBL/GenBank/DDBJ databases">
        <title>Genomic and transcriptomic analysis on Apis cerana provide comprehensive insights into honey bee biology.</title>
        <authorList>
            <person name="Diao Q."/>
            <person name="Sun L."/>
            <person name="Zheng H."/>
            <person name="Zheng H."/>
            <person name="Xu S."/>
            <person name="Wang S."/>
            <person name="Zeng Z."/>
            <person name="Hu F."/>
            <person name="Su S."/>
            <person name="Wu J."/>
        </authorList>
    </citation>
    <scope>NUCLEOTIDE SEQUENCE [LARGE SCALE GENOMIC DNA]</scope>
    <source>
        <tissue evidence="6">Pupae without intestine</tissue>
    </source>
</reference>
<keyword evidence="4" id="KW-1015">Disulfide bond</keyword>
<dbReference type="InterPro" id="IPR036383">
    <property type="entry name" value="TSP1_rpt_sf"/>
</dbReference>
<evidence type="ECO:0000256" key="3">
    <source>
        <dbReference type="ARBA" id="ARBA00022729"/>
    </source>
</evidence>
<gene>
    <name evidence="6" type="ORF">APICC_09540</name>
</gene>
<organism evidence="6 7">
    <name type="scientific">Apis cerana cerana</name>
    <name type="common">Oriental honeybee</name>
    <dbReference type="NCBI Taxonomy" id="94128"/>
    <lineage>
        <taxon>Eukaryota</taxon>
        <taxon>Metazoa</taxon>
        <taxon>Ecdysozoa</taxon>
        <taxon>Arthropoda</taxon>
        <taxon>Hexapoda</taxon>
        <taxon>Insecta</taxon>
        <taxon>Pterygota</taxon>
        <taxon>Neoptera</taxon>
        <taxon>Endopterygota</taxon>
        <taxon>Hymenoptera</taxon>
        <taxon>Apocrita</taxon>
        <taxon>Aculeata</taxon>
        <taxon>Apoidea</taxon>
        <taxon>Anthophila</taxon>
        <taxon>Apidae</taxon>
        <taxon>Apis</taxon>
    </lineage>
</organism>
<dbReference type="Gene3D" id="2.20.100.10">
    <property type="entry name" value="Thrombospondin type-1 (TSP1) repeat"/>
    <property type="match status" value="2"/>
</dbReference>
<evidence type="ECO:0000256" key="5">
    <source>
        <dbReference type="SAM" id="MobiDB-lite"/>
    </source>
</evidence>
<evidence type="ECO:0000256" key="1">
    <source>
        <dbReference type="ARBA" id="ARBA00004613"/>
    </source>
</evidence>
<feature type="region of interest" description="Disordered" evidence="5">
    <location>
        <begin position="131"/>
        <end position="163"/>
    </location>
</feature>
<dbReference type="InterPro" id="IPR000884">
    <property type="entry name" value="TSP1_rpt"/>
</dbReference>
<keyword evidence="7" id="KW-1185">Reference proteome</keyword>
<name>A0A2A3EKJ9_APICC</name>
<accession>A0A2A3EKJ9</accession>
<evidence type="ECO:0000256" key="2">
    <source>
        <dbReference type="ARBA" id="ARBA00022525"/>
    </source>
</evidence>
<evidence type="ECO:0000313" key="6">
    <source>
        <dbReference type="EMBL" id="PBC32343.1"/>
    </source>
</evidence>
<proteinExistence type="predicted"/>
<dbReference type="EMBL" id="KZ288219">
    <property type="protein sequence ID" value="PBC32343.1"/>
    <property type="molecule type" value="Genomic_DNA"/>
</dbReference>
<dbReference type="AlphaFoldDB" id="A0A2A3EKJ9"/>
<feature type="compositionally biased region" description="Basic and acidic residues" evidence="5">
    <location>
        <begin position="145"/>
        <end position="156"/>
    </location>
</feature>
<protein>
    <submittedName>
        <fullName evidence="6">Thrombospondin-1</fullName>
    </submittedName>
</protein>
<dbReference type="SUPFAM" id="SSF82895">
    <property type="entry name" value="TSP-1 type 1 repeat"/>
    <property type="match status" value="2"/>
</dbReference>
<dbReference type="InterPro" id="IPR051867">
    <property type="entry name" value="Angio_Inhib/Adhesion_GPCR"/>
</dbReference>
<keyword evidence="3" id="KW-0732">Signal</keyword>
<sequence length="212" mass="24759">MQMCQVLWYDERFYHSPFNHKTSTIRQRKLLNYLKKTHFENNINNEQLQRRKQKKFLKYAKNAKKNNSSSNESWDGWGNWSSCSVTCGNGRQVRWRHCAAEHCTKGLKKAQIKTCRLKEFSVSKLTNVQKENLHHETQTSAIMNDENKDEKNEKQNRMGRQGPKIWDQWGNWSSCSVTCGIGKLTRWRHCIGGSCSLGEKKAQLKTCTLPAC</sequence>
<dbReference type="Proteomes" id="UP000242457">
    <property type="component" value="Unassembled WGS sequence"/>
</dbReference>
<comment type="subcellular location">
    <subcellularLocation>
        <location evidence="1">Secreted</location>
    </subcellularLocation>
</comment>
<evidence type="ECO:0000313" key="7">
    <source>
        <dbReference type="Proteomes" id="UP000242457"/>
    </source>
</evidence>
<dbReference type="Pfam" id="PF00090">
    <property type="entry name" value="TSP_1"/>
    <property type="match status" value="2"/>
</dbReference>
<keyword evidence="2" id="KW-0964">Secreted</keyword>
<evidence type="ECO:0000256" key="4">
    <source>
        <dbReference type="ARBA" id="ARBA00023157"/>
    </source>
</evidence>
<dbReference type="GO" id="GO:0005576">
    <property type="term" value="C:extracellular region"/>
    <property type="evidence" value="ECO:0007669"/>
    <property type="project" value="UniProtKB-SubCell"/>
</dbReference>
<dbReference type="PANTHER" id="PTHR10239">
    <property type="entry name" value="ISTHMIN-2"/>
    <property type="match status" value="1"/>
</dbReference>
<dbReference type="STRING" id="94128.A0A2A3EKJ9"/>
<dbReference type="OrthoDB" id="5989160at2759"/>
<dbReference type="PANTHER" id="PTHR10239:SF29">
    <property type="entry name" value="AMOP DOMAIN-CONTAINING PROTEIN"/>
    <property type="match status" value="1"/>
</dbReference>
<dbReference type="PROSITE" id="PS50092">
    <property type="entry name" value="TSP1"/>
    <property type="match status" value="2"/>
</dbReference>